<dbReference type="InterPro" id="IPR043149">
    <property type="entry name" value="TagF_N"/>
</dbReference>
<evidence type="ECO:0000313" key="7">
    <source>
        <dbReference type="EMBL" id="GII80272.1"/>
    </source>
</evidence>
<evidence type="ECO:0000256" key="3">
    <source>
        <dbReference type="ARBA" id="ARBA00022475"/>
    </source>
</evidence>
<keyword evidence="4" id="KW-0808">Transferase</keyword>
<dbReference type="SUPFAM" id="SSF53756">
    <property type="entry name" value="UDP-Glycosyltransferase/glycogen phosphorylase"/>
    <property type="match status" value="1"/>
</dbReference>
<keyword evidence="6" id="KW-0472">Membrane</keyword>
<reference evidence="7" key="1">
    <citation type="submission" date="2021-01" db="EMBL/GenBank/DDBJ databases">
        <title>Whole genome shotgun sequence of Sphaerisporangium rufum NBRC 109079.</title>
        <authorList>
            <person name="Komaki H."/>
            <person name="Tamura T."/>
        </authorList>
    </citation>
    <scope>NUCLEOTIDE SEQUENCE</scope>
    <source>
        <strain evidence="7">NBRC 109079</strain>
    </source>
</reference>
<evidence type="ECO:0000256" key="4">
    <source>
        <dbReference type="ARBA" id="ARBA00022679"/>
    </source>
</evidence>
<evidence type="ECO:0000256" key="2">
    <source>
        <dbReference type="ARBA" id="ARBA00010488"/>
    </source>
</evidence>
<dbReference type="InterPro" id="IPR043148">
    <property type="entry name" value="TagF_C"/>
</dbReference>
<evidence type="ECO:0000256" key="6">
    <source>
        <dbReference type="ARBA" id="ARBA00023136"/>
    </source>
</evidence>
<comment type="caution">
    <text evidence="7">The sequence shown here is derived from an EMBL/GenBank/DDBJ whole genome shotgun (WGS) entry which is preliminary data.</text>
</comment>
<comment type="similarity">
    <text evidence="2">Belongs to the CDP-glycerol glycerophosphotransferase family.</text>
</comment>
<evidence type="ECO:0008006" key="9">
    <source>
        <dbReference type="Google" id="ProtNLM"/>
    </source>
</evidence>
<accession>A0A919RAD7</accession>
<evidence type="ECO:0000313" key="8">
    <source>
        <dbReference type="Proteomes" id="UP000655287"/>
    </source>
</evidence>
<name>A0A919RAD7_9ACTN</name>
<dbReference type="InterPro" id="IPR051612">
    <property type="entry name" value="Teichoic_Acid_Biosynth"/>
</dbReference>
<dbReference type="PANTHER" id="PTHR37316">
    <property type="entry name" value="TEICHOIC ACID GLYCEROL-PHOSPHATE PRIMASE"/>
    <property type="match status" value="1"/>
</dbReference>
<dbReference type="InterPro" id="IPR007554">
    <property type="entry name" value="Glycerophosphate_synth"/>
</dbReference>
<gene>
    <name evidence="7" type="ORF">Sru01_52540</name>
</gene>
<dbReference type="EMBL" id="BOOU01000070">
    <property type="protein sequence ID" value="GII80272.1"/>
    <property type="molecule type" value="Genomic_DNA"/>
</dbReference>
<proteinExistence type="inferred from homology"/>
<dbReference type="Proteomes" id="UP000655287">
    <property type="component" value="Unassembled WGS sequence"/>
</dbReference>
<comment type="subcellular location">
    <subcellularLocation>
        <location evidence="1">Cell membrane</location>
        <topology evidence="1">Peripheral membrane protein</topology>
    </subcellularLocation>
</comment>
<keyword evidence="8" id="KW-1185">Reference proteome</keyword>
<dbReference type="Gene3D" id="3.40.50.12580">
    <property type="match status" value="1"/>
</dbReference>
<dbReference type="GO" id="GO:0019350">
    <property type="term" value="P:teichoic acid biosynthetic process"/>
    <property type="evidence" value="ECO:0007669"/>
    <property type="project" value="UniProtKB-KW"/>
</dbReference>
<sequence>MRSDWKGGASLMATGATPARTGDVVADRLRAAQDLCDRGEPLDAVIAALGTAGLTRGQRRRLHAEALAGPLGTRLDTAARRDATRLRQAIDLLRDYLADVDPPVRRRLPVARRLAYYLVEHRDPAELAEGDELSGLVAAAAEPSRRVRRGLAWYADLPVKAPRGLFRLRRADLVPVTEVNDVSWHDGRLRITGHAYLAGLSVRSRRFNRATVVLRGPRGVPPVAARTRRVHCPAVTQGAAEPGCNYDWAGFVAEVRPWSLRWRAALRMIVHGLRRVLRGRPVISDTTTWRADIVIWSRGARATGAVRGPMMGRTERPPGLPVRPGWWVRPAWTSDRALQIVLQPTRAELTSVTAAGDQIELSGVLPGARVTRGRARLGGHRMTADFVPDGEGTRFVLAVPVSALVKERDARRLWIEPKGDPAVPVMMDNATETRVELDRREVTVLRDRRDRAVIAAHRVWPVITAAEWAADGTLTLSGVYPDTEPGHRDLVLRQRAGMAYRVPLTRSGSSFSVRLSPGAMPRFGGTVALASGTWSLSVAGGKGVTAPLRVDHPLLDDLDEGVHEVDGREYRLVATRFDVPVLTAAERTPDDEKGAGGLWSLRRVHYPAERRRELRDATVYISFDGRSYSDNARAVYEERLRRGDDREHIWVVRDGAFVPPDSGTLGLAPGIAPTVVREGSREHYTAMARARHIVTNGMLPQWFRAREDQICVQTWHGSPLKRVGGDQRHLAREPRPPAWYRQAAEVANWDLLVTQSPWATGVLRRAFGYGGDVLESGFPRNDVLVHPDRAALAAAVRHGLGIPPGRRVVLYVPTWRDHDRRNGTVRLDLAEARRALGRDHVLLVRGHAMQAPPSAPGLVVPGPVVRARPGPMGRELPFAMDVTTYPDLADLLLIADVLITDYSSVVYDFVATGRPIVFFGYDLERYRNTRGLYLDLRAEAPGPLLADGADVIEAVRLIDALAGDYTERYERFVRQYAPREDGKAAGRLVDHVFTRAAAATDVR</sequence>
<organism evidence="7 8">
    <name type="scientific">Sphaerisporangium rufum</name>
    <dbReference type="NCBI Taxonomy" id="1381558"/>
    <lineage>
        <taxon>Bacteria</taxon>
        <taxon>Bacillati</taxon>
        <taxon>Actinomycetota</taxon>
        <taxon>Actinomycetes</taxon>
        <taxon>Streptosporangiales</taxon>
        <taxon>Streptosporangiaceae</taxon>
        <taxon>Sphaerisporangium</taxon>
    </lineage>
</organism>
<keyword evidence="5" id="KW-0777">Teichoic acid biosynthesis</keyword>
<dbReference type="Pfam" id="PF04464">
    <property type="entry name" value="Glyphos_transf"/>
    <property type="match status" value="1"/>
</dbReference>
<dbReference type="PANTHER" id="PTHR37316:SF3">
    <property type="entry name" value="TEICHOIC ACID GLYCEROL-PHOSPHATE TRANSFERASE"/>
    <property type="match status" value="1"/>
</dbReference>
<evidence type="ECO:0000256" key="1">
    <source>
        <dbReference type="ARBA" id="ARBA00004202"/>
    </source>
</evidence>
<dbReference type="Gene3D" id="3.40.50.11820">
    <property type="match status" value="1"/>
</dbReference>
<keyword evidence="3" id="KW-1003">Cell membrane</keyword>
<dbReference type="AlphaFoldDB" id="A0A919RAD7"/>
<dbReference type="GO" id="GO:0047355">
    <property type="term" value="F:CDP-glycerol glycerophosphotransferase activity"/>
    <property type="evidence" value="ECO:0007669"/>
    <property type="project" value="InterPro"/>
</dbReference>
<protein>
    <recommendedName>
        <fullName evidence="9">CDP-glycerol glycerophosphotransferase</fullName>
    </recommendedName>
</protein>
<evidence type="ECO:0000256" key="5">
    <source>
        <dbReference type="ARBA" id="ARBA00022944"/>
    </source>
</evidence>
<dbReference type="GO" id="GO:0005886">
    <property type="term" value="C:plasma membrane"/>
    <property type="evidence" value="ECO:0007669"/>
    <property type="project" value="UniProtKB-SubCell"/>
</dbReference>